<protein>
    <submittedName>
        <fullName evidence="1">Uncharacterized protein</fullName>
    </submittedName>
</protein>
<accession>A0A645J6V6</accession>
<sequence>MHDSLPQGNLVEGAVQVEYPVDGTDKVTHIIMRVKANQVGPQKSFQHLFPFG</sequence>
<dbReference type="EMBL" id="VSSQ01132877">
    <property type="protein sequence ID" value="MPN59176.1"/>
    <property type="molecule type" value="Genomic_DNA"/>
</dbReference>
<organism evidence="1">
    <name type="scientific">bioreactor metagenome</name>
    <dbReference type="NCBI Taxonomy" id="1076179"/>
    <lineage>
        <taxon>unclassified sequences</taxon>
        <taxon>metagenomes</taxon>
        <taxon>ecological metagenomes</taxon>
    </lineage>
</organism>
<comment type="caution">
    <text evidence="1">The sequence shown here is derived from an EMBL/GenBank/DDBJ whole genome shotgun (WGS) entry which is preliminary data.</text>
</comment>
<reference evidence="1" key="1">
    <citation type="submission" date="2019-08" db="EMBL/GenBank/DDBJ databases">
        <authorList>
            <person name="Kucharzyk K."/>
            <person name="Murdoch R.W."/>
            <person name="Higgins S."/>
            <person name="Loffler F."/>
        </authorList>
    </citation>
    <scope>NUCLEOTIDE SEQUENCE</scope>
</reference>
<name>A0A645J6V6_9ZZZZ</name>
<evidence type="ECO:0000313" key="1">
    <source>
        <dbReference type="EMBL" id="MPN59176.1"/>
    </source>
</evidence>
<proteinExistence type="predicted"/>
<dbReference type="AlphaFoldDB" id="A0A645J6V6"/>
<gene>
    <name evidence="1" type="ORF">SDC9_206896</name>
</gene>